<organism evidence="1 2">
    <name type="scientific">Hyalomma asiaticum</name>
    <name type="common">Tick</name>
    <dbReference type="NCBI Taxonomy" id="266040"/>
    <lineage>
        <taxon>Eukaryota</taxon>
        <taxon>Metazoa</taxon>
        <taxon>Ecdysozoa</taxon>
        <taxon>Arthropoda</taxon>
        <taxon>Chelicerata</taxon>
        <taxon>Arachnida</taxon>
        <taxon>Acari</taxon>
        <taxon>Parasitiformes</taxon>
        <taxon>Ixodida</taxon>
        <taxon>Ixodoidea</taxon>
        <taxon>Ixodidae</taxon>
        <taxon>Hyalomminae</taxon>
        <taxon>Hyalomma</taxon>
    </lineage>
</organism>
<dbReference type="EMBL" id="CM023488">
    <property type="protein sequence ID" value="KAH6924120.1"/>
    <property type="molecule type" value="Genomic_DNA"/>
</dbReference>
<reference evidence="1" key="1">
    <citation type="submission" date="2020-05" db="EMBL/GenBank/DDBJ databases">
        <title>Large-scale comparative analyses of tick genomes elucidate their genetic diversity and vector capacities.</title>
        <authorList>
            <person name="Jia N."/>
            <person name="Wang J."/>
            <person name="Shi W."/>
            <person name="Du L."/>
            <person name="Sun Y."/>
            <person name="Zhan W."/>
            <person name="Jiang J."/>
            <person name="Wang Q."/>
            <person name="Zhang B."/>
            <person name="Ji P."/>
            <person name="Sakyi L.B."/>
            <person name="Cui X."/>
            <person name="Yuan T."/>
            <person name="Jiang B."/>
            <person name="Yang W."/>
            <person name="Lam T.T.-Y."/>
            <person name="Chang Q."/>
            <person name="Ding S."/>
            <person name="Wang X."/>
            <person name="Zhu J."/>
            <person name="Ruan X."/>
            <person name="Zhao L."/>
            <person name="Wei J."/>
            <person name="Que T."/>
            <person name="Du C."/>
            <person name="Cheng J."/>
            <person name="Dai P."/>
            <person name="Han X."/>
            <person name="Huang E."/>
            <person name="Gao Y."/>
            <person name="Liu J."/>
            <person name="Shao H."/>
            <person name="Ye R."/>
            <person name="Li L."/>
            <person name="Wei W."/>
            <person name="Wang X."/>
            <person name="Wang C."/>
            <person name="Yang T."/>
            <person name="Huo Q."/>
            <person name="Li W."/>
            <person name="Guo W."/>
            <person name="Chen H."/>
            <person name="Zhou L."/>
            <person name="Ni X."/>
            <person name="Tian J."/>
            <person name="Zhou Y."/>
            <person name="Sheng Y."/>
            <person name="Liu T."/>
            <person name="Pan Y."/>
            <person name="Xia L."/>
            <person name="Li J."/>
            <person name="Zhao F."/>
            <person name="Cao W."/>
        </authorList>
    </citation>
    <scope>NUCLEOTIDE SEQUENCE</scope>
    <source>
        <strain evidence="1">Hyas-2018</strain>
    </source>
</reference>
<evidence type="ECO:0000313" key="1">
    <source>
        <dbReference type="EMBL" id="KAH6924120.1"/>
    </source>
</evidence>
<proteinExistence type="predicted"/>
<dbReference type="Proteomes" id="UP000821845">
    <property type="component" value="Chromosome 8"/>
</dbReference>
<evidence type="ECO:0000313" key="2">
    <source>
        <dbReference type="Proteomes" id="UP000821845"/>
    </source>
</evidence>
<name>A0ACB7RP05_HYAAI</name>
<accession>A0ACB7RP05</accession>
<gene>
    <name evidence="1" type="ORF">HPB50_012334</name>
</gene>
<comment type="caution">
    <text evidence="1">The sequence shown here is derived from an EMBL/GenBank/DDBJ whole genome shotgun (WGS) entry which is preliminary data.</text>
</comment>
<keyword evidence="2" id="KW-1185">Reference proteome</keyword>
<protein>
    <submittedName>
        <fullName evidence="1">Uncharacterized protein</fullName>
    </submittedName>
</protein>
<sequence length="151" mass="16843">MTARNLLLPGSTVYDSHGKTSLHTSLLPQKDRDAVQAPSDQDRAGDGAATISCFSYTTAGSLCGSPYSAAELLHIIFQVRAREFVAVVGLRIWHLSVFVAWHKKGNRQRARRYEVPAAHARFWLDTVAWCPAGALFHHYPDTACSRHLERR</sequence>